<protein>
    <recommendedName>
        <fullName evidence="3">Cupin</fullName>
    </recommendedName>
</protein>
<dbReference type="Proteomes" id="UP000664701">
    <property type="component" value="Chromosome"/>
</dbReference>
<gene>
    <name evidence="1" type="ORF">DOK78_001833</name>
</gene>
<dbReference type="Gene3D" id="2.60.120.10">
    <property type="entry name" value="Jelly Rolls"/>
    <property type="match status" value="1"/>
</dbReference>
<proteinExistence type="predicted"/>
<organism evidence="1 2">
    <name type="scientific">Candidatus Enterococcus lowellii</name>
    <dbReference type="NCBI Taxonomy" id="2230877"/>
    <lineage>
        <taxon>Bacteria</taxon>
        <taxon>Bacillati</taxon>
        <taxon>Bacillota</taxon>
        <taxon>Bacilli</taxon>
        <taxon>Lactobacillales</taxon>
        <taxon>Enterococcaceae</taxon>
        <taxon>Enterococcus</taxon>
    </lineage>
</organism>
<evidence type="ECO:0000313" key="2">
    <source>
        <dbReference type="Proteomes" id="UP000664701"/>
    </source>
</evidence>
<dbReference type="SUPFAM" id="SSF51182">
    <property type="entry name" value="RmlC-like cupins"/>
    <property type="match status" value="1"/>
</dbReference>
<dbReference type="InterPro" id="IPR014710">
    <property type="entry name" value="RmlC-like_jellyroll"/>
</dbReference>
<evidence type="ECO:0008006" key="3">
    <source>
        <dbReference type="Google" id="ProtNLM"/>
    </source>
</evidence>
<accession>A0ABZ2SQB7</accession>
<evidence type="ECO:0000313" key="1">
    <source>
        <dbReference type="EMBL" id="WYJ77195.1"/>
    </source>
</evidence>
<dbReference type="EMBL" id="CP147251">
    <property type="protein sequence ID" value="WYJ77195.1"/>
    <property type="molecule type" value="Genomic_DNA"/>
</dbReference>
<keyword evidence="2" id="KW-1185">Reference proteome</keyword>
<dbReference type="InterPro" id="IPR011051">
    <property type="entry name" value="RmlC_Cupin_sf"/>
</dbReference>
<name>A0ABZ2SQB7_9ENTE</name>
<sequence length="94" mass="10690">MFKYEGNGTIRHIFESEQQVVTNLVLEKGKEIPTHDSPYTVVVVPVKGKIIFSGINFREEIYPGAIIRMSPKEPHSLYALEDSELMVIKSQLVE</sequence>
<dbReference type="RefSeq" id="WP_207942587.1">
    <property type="nucleotide sequence ID" value="NZ_CP147251.1"/>
</dbReference>
<reference evidence="1 2" key="1">
    <citation type="submission" date="2024-03" db="EMBL/GenBank/DDBJ databases">
        <title>The Genome Sequence of Enterococcus sp. DIV2402.</title>
        <authorList>
            <consortium name="The Broad Institute Genomics Platform"/>
            <consortium name="The Broad Institute Microbial Omics Core"/>
            <consortium name="The Broad Institute Genomic Center for Infectious Diseases"/>
            <person name="Earl A."/>
            <person name="Manson A."/>
            <person name="Gilmore M."/>
            <person name="Schwartman J."/>
            <person name="Shea T."/>
            <person name="Abouelleil A."/>
            <person name="Cao P."/>
            <person name="Chapman S."/>
            <person name="Cusick C."/>
            <person name="Young S."/>
            <person name="Neafsey D."/>
            <person name="Nusbaum C."/>
            <person name="Birren B."/>
        </authorList>
    </citation>
    <scope>NUCLEOTIDE SEQUENCE [LARGE SCALE GENOMIC DNA]</scope>
    <source>
        <strain evidence="1 2">DIV2402</strain>
    </source>
</reference>